<dbReference type="InterPro" id="IPR027417">
    <property type="entry name" value="P-loop_NTPase"/>
</dbReference>
<evidence type="ECO:0000259" key="3">
    <source>
        <dbReference type="Pfam" id="PF13538"/>
    </source>
</evidence>
<protein>
    <submittedName>
        <fullName evidence="4">AAA family ATPase</fullName>
    </submittedName>
</protein>
<name>A0ABR7X2H1_9SPHI</name>
<dbReference type="Pfam" id="PF13538">
    <property type="entry name" value="UvrD_C_2"/>
    <property type="match status" value="1"/>
</dbReference>
<dbReference type="SUPFAM" id="SSF52540">
    <property type="entry name" value="P-loop containing nucleoside triphosphate hydrolases"/>
    <property type="match status" value="2"/>
</dbReference>
<keyword evidence="5" id="KW-1185">Reference proteome</keyword>
<dbReference type="CDD" id="cd18809">
    <property type="entry name" value="SF1_C_RecD"/>
    <property type="match status" value="1"/>
</dbReference>
<evidence type="ECO:0000256" key="2">
    <source>
        <dbReference type="ARBA" id="ARBA00022840"/>
    </source>
</evidence>
<proteinExistence type="predicted"/>
<dbReference type="EMBL" id="JACWMW010000001">
    <property type="protein sequence ID" value="MBD1384721.1"/>
    <property type="molecule type" value="Genomic_DNA"/>
</dbReference>
<dbReference type="PANTHER" id="PTHR43788">
    <property type="entry name" value="DNA2/NAM7 HELICASE FAMILY MEMBER"/>
    <property type="match status" value="1"/>
</dbReference>
<dbReference type="InterPro" id="IPR050534">
    <property type="entry name" value="Coronavir_polyprotein_1ab"/>
</dbReference>
<evidence type="ECO:0000256" key="1">
    <source>
        <dbReference type="ARBA" id="ARBA00022741"/>
    </source>
</evidence>
<keyword evidence="2" id="KW-0067">ATP-binding</keyword>
<keyword evidence="1" id="KW-0547">Nucleotide-binding</keyword>
<dbReference type="CDD" id="cd17933">
    <property type="entry name" value="DEXSc_RecD-like"/>
    <property type="match status" value="1"/>
</dbReference>
<dbReference type="Pfam" id="PF13604">
    <property type="entry name" value="AAA_30"/>
    <property type="match status" value="1"/>
</dbReference>
<feature type="domain" description="UvrD-like helicase C-terminal" evidence="3">
    <location>
        <begin position="430"/>
        <end position="481"/>
    </location>
</feature>
<sequence>MKIINRCRLPISRTYPHFCAVSVLNDISKSFPHQPTPQQQELFGKLHAFLTSGEEDDCFILKGYAGTGKTTIVGALVKALPMYNFKSVLLAPTGRAAKVITNYSGRKAFTIHKRIYRKKSALNVDESFAIAENMNANTLFIVDEASMISDTLSGNNRDTLLHDLVTYVYNTKNCKLLLVGDTAQLPPVGADDSPALDEKLMKADYGLTVYSYELTDVLRQQKDSGILYNVTNVRNIIREGKEVMPQIVTKGYKDVYRMGSDMLEEGLNYAYSKYGYDGTLIICRSNKNANLYNRQIRGRILMREEELTGGDQLMVVKNNYFWLEGQEEGSTGFIANGDIARVKKVRRIEEMYGFRFADVQLEFTDYVEDPVLDCKILLDTLYSEAPALQPIDQKRFYLEAMKDYDHIPNKRAKHNELKLNPYYNALQVKFAYAITCHKAQGGQWETVFVDQGYLTDEMVNTDFLRWFYTACTRATNELYLVNFNKKFFVGGGEEE</sequence>
<comment type="caution">
    <text evidence="4">The sequence shown here is derived from an EMBL/GenBank/DDBJ whole genome shotgun (WGS) entry which is preliminary data.</text>
</comment>
<dbReference type="Proteomes" id="UP000618754">
    <property type="component" value="Unassembled WGS sequence"/>
</dbReference>
<organism evidence="4 5">
    <name type="scientific">Mucilaginibacter rigui</name>
    <dbReference type="NCBI Taxonomy" id="534635"/>
    <lineage>
        <taxon>Bacteria</taxon>
        <taxon>Pseudomonadati</taxon>
        <taxon>Bacteroidota</taxon>
        <taxon>Sphingobacteriia</taxon>
        <taxon>Sphingobacteriales</taxon>
        <taxon>Sphingobacteriaceae</taxon>
        <taxon>Mucilaginibacter</taxon>
    </lineage>
</organism>
<gene>
    <name evidence="4" type="ORF">IDJ75_05480</name>
</gene>
<reference evidence="4 5" key="1">
    <citation type="submission" date="2020-09" db="EMBL/GenBank/DDBJ databases">
        <title>Novel species of Mucilaginibacter isolated from a glacier on the Tibetan Plateau.</title>
        <authorList>
            <person name="Liu Q."/>
            <person name="Xin Y.-H."/>
        </authorList>
    </citation>
    <scope>NUCLEOTIDE SEQUENCE [LARGE SCALE GENOMIC DNA]</scope>
    <source>
        <strain evidence="4 5">CGMCC 1.13878</strain>
    </source>
</reference>
<dbReference type="InterPro" id="IPR027785">
    <property type="entry name" value="UvrD-like_helicase_C"/>
</dbReference>
<dbReference type="PANTHER" id="PTHR43788:SF6">
    <property type="entry name" value="DNA HELICASE B"/>
    <property type="match status" value="1"/>
</dbReference>
<evidence type="ECO:0000313" key="4">
    <source>
        <dbReference type="EMBL" id="MBD1384721.1"/>
    </source>
</evidence>
<accession>A0ABR7X2H1</accession>
<dbReference type="Gene3D" id="3.40.50.300">
    <property type="entry name" value="P-loop containing nucleotide triphosphate hydrolases"/>
    <property type="match status" value="2"/>
</dbReference>
<evidence type="ECO:0000313" key="5">
    <source>
        <dbReference type="Proteomes" id="UP000618754"/>
    </source>
</evidence>